<gene>
    <name evidence="9 11" type="primary">tatA</name>
    <name evidence="11" type="ORF">ACED57_03210</name>
</gene>
<keyword evidence="7 9" id="KW-0811">Translocation</keyword>
<comment type="function">
    <text evidence="9">Part of the twin-arginine translocation (Tat) system that transports large folded proteins containing a characteristic twin-arginine motif in their signal peptide across membranes. TatA could form the protein-conducting channel of the Tat system.</text>
</comment>
<evidence type="ECO:0000256" key="6">
    <source>
        <dbReference type="ARBA" id="ARBA00022989"/>
    </source>
</evidence>
<dbReference type="Gene3D" id="1.20.5.3310">
    <property type="match status" value="1"/>
</dbReference>
<protein>
    <recommendedName>
        <fullName evidence="9">Sec-independent protein translocase protein TatA</fullName>
    </recommendedName>
</protein>
<name>A0ABV4KLD5_9VIBR</name>
<comment type="similarity">
    <text evidence="9">Belongs to the TatA/E family.</text>
</comment>
<evidence type="ECO:0000256" key="10">
    <source>
        <dbReference type="SAM" id="MobiDB-lite"/>
    </source>
</evidence>
<keyword evidence="5 9" id="KW-0653">Protein transport</keyword>
<evidence type="ECO:0000256" key="2">
    <source>
        <dbReference type="ARBA" id="ARBA00022448"/>
    </source>
</evidence>
<reference evidence="11 12" key="1">
    <citation type="submission" date="2024-06" db="EMBL/GenBank/DDBJ databases">
        <authorList>
            <person name="Steensen K."/>
            <person name="Seneca J."/>
            <person name="Bartlau N."/>
            <person name="Yu A.X."/>
            <person name="Polz M.F."/>
        </authorList>
    </citation>
    <scope>NUCLEOTIDE SEQUENCE [LARGE SCALE GENOMIC DNA]</scope>
    <source>
        <strain evidence="11 12">1F9</strain>
    </source>
</reference>
<keyword evidence="4 9" id="KW-0812">Transmembrane</keyword>
<comment type="subcellular location">
    <subcellularLocation>
        <location evidence="1 9">Cell membrane</location>
        <topology evidence="1 9">Single-pass membrane protein</topology>
    </subcellularLocation>
</comment>
<dbReference type="RefSeq" id="WP_371707189.1">
    <property type="nucleotide sequence ID" value="NZ_JBFSTR010000042.1"/>
</dbReference>
<dbReference type="NCBIfam" id="NF003396">
    <property type="entry name" value="PRK04598.1"/>
    <property type="match status" value="1"/>
</dbReference>
<comment type="subunit">
    <text evidence="9">The Tat system comprises two distinct complexes: a TatABC complex, containing multiple copies of TatA, TatB and TatC subunits, and a separate TatA complex, containing only TatA subunits. Substrates initially bind to the TatABC complex, which probably triggers association of the separate TatA complex to form the active translocon.</text>
</comment>
<organism evidence="11 12">
    <name type="scientific">Vibrio atlanticus</name>
    <dbReference type="NCBI Taxonomy" id="693153"/>
    <lineage>
        <taxon>Bacteria</taxon>
        <taxon>Pseudomonadati</taxon>
        <taxon>Pseudomonadota</taxon>
        <taxon>Gammaproteobacteria</taxon>
        <taxon>Vibrionales</taxon>
        <taxon>Vibrionaceae</taxon>
        <taxon>Vibrio</taxon>
    </lineage>
</organism>
<evidence type="ECO:0000256" key="8">
    <source>
        <dbReference type="ARBA" id="ARBA00023136"/>
    </source>
</evidence>
<dbReference type="PANTHER" id="PTHR42982">
    <property type="entry name" value="SEC-INDEPENDENT PROTEIN TRANSLOCASE PROTEIN TATA"/>
    <property type="match status" value="1"/>
</dbReference>
<dbReference type="InterPro" id="IPR003369">
    <property type="entry name" value="TatA/B/E"/>
</dbReference>
<dbReference type="Proteomes" id="UP001569175">
    <property type="component" value="Unassembled WGS sequence"/>
</dbReference>
<evidence type="ECO:0000256" key="9">
    <source>
        <dbReference type="HAMAP-Rule" id="MF_00236"/>
    </source>
</evidence>
<feature type="compositionally biased region" description="Basic and acidic residues" evidence="10">
    <location>
        <begin position="40"/>
        <end position="64"/>
    </location>
</feature>
<evidence type="ECO:0000256" key="3">
    <source>
        <dbReference type="ARBA" id="ARBA00022475"/>
    </source>
</evidence>
<dbReference type="PANTHER" id="PTHR42982:SF1">
    <property type="entry name" value="SEC-INDEPENDENT PROTEIN TRANSLOCASE PROTEIN TATA"/>
    <property type="match status" value="1"/>
</dbReference>
<keyword evidence="2 9" id="KW-0813">Transport</keyword>
<sequence>MIGWQQLLIIAVIVILLFGTKKLRGVGGDLGSAVKGFKKAMSDEDKPADKKDADFEPKNIEQQKTEASAETTAEAKKDKEQV</sequence>
<evidence type="ECO:0000256" key="1">
    <source>
        <dbReference type="ARBA" id="ARBA00004162"/>
    </source>
</evidence>
<keyword evidence="8 9" id="KW-0472">Membrane</keyword>
<dbReference type="InterPro" id="IPR006312">
    <property type="entry name" value="TatA/E"/>
</dbReference>
<evidence type="ECO:0000313" key="12">
    <source>
        <dbReference type="Proteomes" id="UP001569175"/>
    </source>
</evidence>
<dbReference type="Pfam" id="PF02416">
    <property type="entry name" value="TatA_B_E"/>
    <property type="match status" value="1"/>
</dbReference>
<dbReference type="EMBL" id="JBGOOL010000006">
    <property type="protein sequence ID" value="MEZ8052160.1"/>
    <property type="molecule type" value="Genomic_DNA"/>
</dbReference>
<keyword evidence="12" id="KW-1185">Reference proteome</keyword>
<evidence type="ECO:0000313" key="11">
    <source>
        <dbReference type="EMBL" id="MEZ8052160.1"/>
    </source>
</evidence>
<keyword evidence="3 9" id="KW-1003">Cell membrane</keyword>
<proteinExistence type="inferred from homology"/>
<evidence type="ECO:0000256" key="5">
    <source>
        <dbReference type="ARBA" id="ARBA00022927"/>
    </source>
</evidence>
<comment type="caution">
    <text evidence="11">The sequence shown here is derived from an EMBL/GenBank/DDBJ whole genome shotgun (WGS) entry which is preliminary data.</text>
</comment>
<keyword evidence="6 9" id="KW-1133">Transmembrane helix</keyword>
<accession>A0ABV4KLD5</accession>
<dbReference type="HAMAP" id="MF_00236">
    <property type="entry name" value="TatA_E"/>
    <property type="match status" value="1"/>
</dbReference>
<feature type="region of interest" description="Disordered" evidence="10">
    <location>
        <begin position="38"/>
        <end position="82"/>
    </location>
</feature>
<feature type="compositionally biased region" description="Basic and acidic residues" evidence="10">
    <location>
        <begin position="73"/>
        <end position="82"/>
    </location>
</feature>
<evidence type="ECO:0000256" key="4">
    <source>
        <dbReference type="ARBA" id="ARBA00022692"/>
    </source>
</evidence>
<evidence type="ECO:0000256" key="7">
    <source>
        <dbReference type="ARBA" id="ARBA00023010"/>
    </source>
</evidence>
<dbReference type="NCBIfam" id="TIGR01411">
    <property type="entry name" value="tatAE"/>
    <property type="match status" value="1"/>
</dbReference>